<dbReference type="AlphaFoldDB" id="A0A9P9WGY1"/>
<dbReference type="InterPro" id="IPR014718">
    <property type="entry name" value="GH-type_carb-bd"/>
</dbReference>
<dbReference type="GO" id="GO:0006516">
    <property type="term" value="P:glycoprotein catabolic process"/>
    <property type="evidence" value="ECO:0007669"/>
    <property type="project" value="TreeGrafter"/>
</dbReference>
<organism evidence="3 4">
    <name type="scientific">Neoarthrinium moseri</name>
    <dbReference type="NCBI Taxonomy" id="1658444"/>
    <lineage>
        <taxon>Eukaryota</taxon>
        <taxon>Fungi</taxon>
        <taxon>Dikarya</taxon>
        <taxon>Ascomycota</taxon>
        <taxon>Pezizomycotina</taxon>
        <taxon>Sordariomycetes</taxon>
        <taxon>Xylariomycetidae</taxon>
        <taxon>Amphisphaeriales</taxon>
        <taxon>Apiosporaceae</taxon>
        <taxon>Neoarthrinium</taxon>
    </lineage>
</organism>
<dbReference type="GO" id="GO:0005829">
    <property type="term" value="C:cytosol"/>
    <property type="evidence" value="ECO:0007669"/>
    <property type="project" value="TreeGrafter"/>
</dbReference>
<sequence length="811" mass="90366">MPTVSRQNEGATYHENSGVLQYVNPRIGTSGPSPNDNGGMIPSVSIPFGMTRWTPQTRENFISQCPYHYDDEFIHGFQATHQPAIWMGELGQVVLTPGWGAEVQPLFEKRGLAFRKTDEISTPYVYEVLLNADTTGENGWNLTEEAAGEGPVPGGAGPASDDVVAGANGRFKRSEPGNTPYDRLIRATLSATGHVGHLRLDFEDTNGASNTALEPYIFLQASRKNWTGQVHIDALKREISGSNPQRQDYRLGPDRPDSFRGYFVSRFSQPFVEHGVSESSSLSQGAIEAAGEALGAYVKFRANTTRVEVRTGVSFVSIEQARKNIDIEIPDGTALKDTVHDSKTAWLEKLGRVAIEGVNTTGEDHDLRTIFYTSLYHTLQYPNDYSEPTTNDPKCVRTFYNGYTDRIHASNESYFQSWLIWDTYRAEHSLLTIFAPEKVNNMMRTLLKIFVWTGRLPMWANMVETNIMIGTNADALLANAITRGFRSFDLQKAWEAIHKDAYTPPDNDTGLLYYDRQPDTPYEARAGLTSYLSRGWVANDGWSESASRTLDYAFDDASCAVVARAAGNTSAAASLDKRSKNYAMIWNNETEFMQARNANGTWANDTWGWTEGDKWVYTFDVMHDVDGLASLFHDGRDGLLNKLNEHFDGDHNMHSNEPSHHVPYLYSILGYPHRTADQVRSIAWENYNTTSSGLSGNEDLGQMSAWFVFSALGFYPVNPSSDEYVVGSPFFERVTIRIPVGAVSGGETNADGAEERTLVIIARGAPTKPYIKSLTVNGRYIDRPILRHRDIVEAGTIEFEMSTTPTSWGMK</sequence>
<dbReference type="NCBIfam" id="TIGR01180">
    <property type="entry name" value="aman2_put"/>
    <property type="match status" value="1"/>
</dbReference>
<accession>A0A9P9WGY1</accession>
<dbReference type="GO" id="GO:0005634">
    <property type="term" value="C:nucleus"/>
    <property type="evidence" value="ECO:0007669"/>
    <property type="project" value="TreeGrafter"/>
</dbReference>
<dbReference type="GO" id="GO:0030246">
    <property type="term" value="F:carbohydrate binding"/>
    <property type="evidence" value="ECO:0007669"/>
    <property type="project" value="InterPro"/>
</dbReference>
<dbReference type="Gene3D" id="2.70.98.10">
    <property type="match status" value="2"/>
</dbReference>
<dbReference type="FunFam" id="3.30.2080.10:FF:000001">
    <property type="entry name" value="Alpha-1,2-mannosidase subfamily"/>
    <property type="match status" value="1"/>
</dbReference>
<feature type="domain" description="Glycosyl hydrolase family 92" evidence="1">
    <location>
        <begin position="320"/>
        <end position="802"/>
    </location>
</feature>
<dbReference type="Pfam" id="PF17678">
    <property type="entry name" value="Glyco_hydro_92N"/>
    <property type="match status" value="1"/>
</dbReference>
<evidence type="ECO:0000259" key="2">
    <source>
        <dbReference type="Pfam" id="PF17678"/>
    </source>
</evidence>
<dbReference type="GO" id="GO:0005975">
    <property type="term" value="P:carbohydrate metabolic process"/>
    <property type="evidence" value="ECO:0007669"/>
    <property type="project" value="InterPro"/>
</dbReference>
<evidence type="ECO:0000259" key="1">
    <source>
        <dbReference type="Pfam" id="PF07971"/>
    </source>
</evidence>
<proteinExistence type="predicted"/>
<name>A0A9P9WGY1_9PEZI</name>
<dbReference type="InterPro" id="IPR005887">
    <property type="entry name" value="GH92_a_mannosidase_put"/>
</dbReference>
<dbReference type="Gene3D" id="3.30.2080.10">
    <property type="entry name" value="GH92 mannosidase domain"/>
    <property type="match status" value="1"/>
</dbReference>
<dbReference type="Gene3D" id="1.20.1610.10">
    <property type="entry name" value="alpha-1,2-mannosidases domains"/>
    <property type="match status" value="1"/>
</dbReference>
<dbReference type="Pfam" id="PF07971">
    <property type="entry name" value="Glyco_hydro_92"/>
    <property type="match status" value="1"/>
</dbReference>
<dbReference type="InterPro" id="IPR041371">
    <property type="entry name" value="GH92_N"/>
</dbReference>
<dbReference type="PANTHER" id="PTHR12143">
    <property type="entry name" value="PEPTIDE N-GLYCANASE PNGASE -RELATED"/>
    <property type="match status" value="1"/>
</dbReference>
<keyword evidence="4" id="KW-1185">Reference proteome</keyword>
<dbReference type="InterPro" id="IPR012939">
    <property type="entry name" value="Glyco_hydro_92"/>
</dbReference>
<evidence type="ECO:0008006" key="5">
    <source>
        <dbReference type="Google" id="ProtNLM"/>
    </source>
</evidence>
<dbReference type="Proteomes" id="UP000829685">
    <property type="component" value="Unassembled WGS sequence"/>
</dbReference>
<comment type="caution">
    <text evidence="3">The sequence shown here is derived from an EMBL/GenBank/DDBJ whole genome shotgun (WGS) entry which is preliminary data.</text>
</comment>
<dbReference type="PANTHER" id="PTHR12143:SF43">
    <property type="entry name" value="PUTATIVE-RELATED"/>
    <property type="match status" value="1"/>
</dbReference>
<dbReference type="InterPro" id="IPR050883">
    <property type="entry name" value="PNGase"/>
</dbReference>
<protein>
    <recommendedName>
        <fullName evidence="5">Glycoside hydrolase family 92 protein</fullName>
    </recommendedName>
</protein>
<dbReference type="Gene3D" id="1.20.1050.60">
    <property type="entry name" value="alpha-1,2-mannosidase"/>
    <property type="match status" value="1"/>
</dbReference>
<evidence type="ECO:0000313" key="4">
    <source>
        <dbReference type="Proteomes" id="UP000829685"/>
    </source>
</evidence>
<dbReference type="EMBL" id="JAFIMR010000026">
    <property type="protein sequence ID" value="KAI1862993.1"/>
    <property type="molecule type" value="Genomic_DNA"/>
</dbReference>
<dbReference type="SUPFAM" id="SSF48208">
    <property type="entry name" value="Six-hairpin glycosidases"/>
    <property type="match status" value="1"/>
</dbReference>
<dbReference type="InterPro" id="IPR008928">
    <property type="entry name" value="6-hairpin_glycosidase_sf"/>
</dbReference>
<reference evidence="3" key="1">
    <citation type="submission" date="2021-03" db="EMBL/GenBank/DDBJ databases">
        <title>Revisited historic fungal species revealed as producer of novel bioactive compounds through whole genome sequencing and comparative genomics.</title>
        <authorList>
            <person name="Vignolle G.A."/>
            <person name="Hochenegger N."/>
            <person name="Mach R.L."/>
            <person name="Mach-Aigner A.R."/>
            <person name="Javad Rahimi M."/>
            <person name="Salim K.A."/>
            <person name="Chan C.M."/>
            <person name="Lim L.B.L."/>
            <person name="Cai F."/>
            <person name="Druzhinina I.S."/>
            <person name="U'Ren J.M."/>
            <person name="Derntl C."/>
        </authorList>
    </citation>
    <scope>NUCLEOTIDE SEQUENCE</scope>
    <source>
        <strain evidence="3">TUCIM 5799</strain>
    </source>
</reference>
<gene>
    <name evidence="3" type="ORF">JX265_009039</name>
</gene>
<evidence type="ECO:0000313" key="3">
    <source>
        <dbReference type="EMBL" id="KAI1862993.1"/>
    </source>
</evidence>
<feature type="domain" description="Glycosyl hydrolase family 92 N-terminal" evidence="2">
    <location>
        <begin position="22"/>
        <end position="314"/>
    </location>
</feature>
<dbReference type="GO" id="GO:0000224">
    <property type="term" value="F:peptide-N4-(N-acetyl-beta-glucosaminyl)asparagine amidase activity"/>
    <property type="evidence" value="ECO:0007669"/>
    <property type="project" value="TreeGrafter"/>
</dbReference>